<protein>
    <submittedName>
        <fullName evidence="2">Uncharacterized protein</fullName>
    </submittedName>
</protein>
<name>A0A9N9RQ94_9DIPT</name>
<feature type="compositionally biased region" description="Basic and acidic residues" evidence="1">
    <location>
        <begin position="1"/>
        <end position="11"/>
    </location>
</feature>
<reference evidence="2" key="2">
    <citation type="submission" date="2022-10" db="EMBL/GenBank/DDBJ databases">
        <authorList>
            <consortium name="ENA_rothamsted_submissions"/>
            <consortium name="culmorum"/>
            <person name="King R."/>
        </authorList>
    </citation>
    <scope>NUCLEOTIDE SEQUENCE</scope>
</reference>
<feature type="compositionally biased region" description="Low complexity" evidence="1">
    <location>
        <begin position="37"/>
        <end position="53"/>
    </location>
</feature>
<evidence type="ECO:0000313" key="2">
    <source>
        <dbReference type="EMBL" id="CAG9800968.1"/>
    </source>
</evidence>
<organism evidence="2 3">
    <name type="scientific">Chironomus riparius</name>
    <dbReference type="NCBI Taxonomy" id="315576"/>
    <lineage>
        <taxon>Eukaryota</taxon>
        <taxon>Metazoa</taxon>
        <taxon>Ecdysozoa</taxon>
        <taxon>Arthropoda</taxon>
        <taxon>Hexapoda</taxon>
        <taxon>Insecta</taxon>
        <taxon>Pterygota</taxon>
        <taxon>Neoptera</taxon>
        <taxon>Endopterygota</taxon>
        <taxon>Diptera</taxon>
        <taxon>Nematocera</taxon>
        <taxon>Chironomoidea</taxon>
        <taxon>Chironomidae</taxon>
        <taxon>Chironominae</taxon>
        <taxon>Chironomus</taxon>
    </lineage>
</organism>
<proteinExistence type="predicted"/>
<evidence type="ECO:0000256" key="1">
    <source>
        <dbReference type="SAM" id="MobiDB-lite"/>
    </source>
</evidence>
<evidence type="ECO:0000313" key="3">
    <source>
        <dbReference type="Proteomes" id="UP001153620"/>
    </source>
</evidence>
<sequence>MSDEDVVRDMRTNTNVNTATANKRLSIEQERMKNVKSGSQGQSKTSSSSNQSGVIPSNEDKILAGSNPKGDDKRNLTKKINN</sequence>
<accession>A0A9N9RQ94</accession>
<dbReference type="EMBL" id="OU895877">
    <property type="protein sequence ID" value="CAG9800968.1"/>
    <property type="molecule type" value="Genomic_DNA"/>
</dbReference>
<reference evidence="2" key="1">
    <citation type="submission" date="2022-01" db="EMBL/GenBank/DDBJ databases">
        <authorList>
            <person name="King R."/>
        </authorList>
    </citation>
    <scope>NUCLEOTIDE SEQUENCE</scope>
</reference>
<feature type="region of interest" description="Disordered" evidence="1">
    <location>
        <begin position="1"/>
        <end position="82"/>
    </location>
</feature>
<feature type="compositionally biased region" description="Low complexity" evidence="1">
    <location>
        <begin position="12"/>
        <end position="22"/>
    </location>
</feature>
<gene>
    <name evidence="2" type="ORF">CHIRRI_LOCUS3905</name>
</gene>
<keyword evidence="3" id="KW-1185">Reference proteome</keyword>
<dbReference type="AlphaFoldDB" id="A0A9N9RQ94"/>
<dbReference type="Proteomes" id="UP001153620">
    <property type="component" value="Chromosome 1"/>
</dbReference>